<evidence type="ECO:0000313" key="1">
    <source>
        <dbReference type="EMBL" id="MCI78344.1"/>
    </source>
</evidence>
<evidence type="ECO:0000313" key="2">
    <source>
        <dbReference type="Proteomes" id="UP000265520"/>
    </source>
</evidence>
<gene>
    <name evidence="1" type="ORF">A2U01_0099614</name>
</gene>
<feature type="non-terminal residue" evidence="1">
    <location>
        <position position="1"/>
    </location>
</feature>
<keyword evidence="2" id="KW-1185">Reference proteome</keyword>
<sequence>SEESKVVVVVGDTDEETDDSAYIWFVFVLNSFV</sequence>
<organism evidence="1 2">
    <name type="scientific">Trifolium medium</name>
    <dbReference type="NCBI Taxonomy" id="97028"/>
    <lineage>
        <taxon>Eukaryota</taxon>
        <taxon>Viridiplantae</taxon>
        <taxon>Streptophyta</taxon>
        <taxon>Embryophyta</taxon>
        <taxon>Tracheophyta</taxon>
        <taxon>Spermatophyta</taxon>
        <taxon>Magnoliopsida</taxon>
        <taxon>eudicotyledons</taxon>
        <taxon>Gunneridae</taxon>
        <taxon>Pentapetalae</taxon>
        <taxon>rosids</taxon>
        <taxon>fabids</taxon>
        <taxon>Fabales</taxon>
        <taxon>Fabaceae</taxon>
        <taxon>Papilionoideae</taxon>
        <taxon>50 kb inversion clade</taxon>
        <taxon>NPAAA clade</taxon>
        <taxon>Hologalegina</taxon>
        <taxon>IRL clade</taxon>
        <taxon>Trifolieae</taxon>
        <taxon>Trifolium</taxon>
    </lineage>
</organism>
<dbReference type="EMBL" id="LXQA010948719">
    <property type="protein sequence ID" value="MCI78344.1"/>
    <property type="molecule type" value="Genomic_DNA"/>
</dbReference>
<reference evidence="1 2" key="1">
    <citation type="journal article" date="2018" name="Front. Plant Sci.">
        <title>Red Clover (Trifolium pratense) and Zigzag Clover (T. medium) - A Picture of Genomic Similarities and Differences.</title>
        <authorList>
            <person name="Dluhosova J."/>
            <person name="Istvanek J."/>
            <person name="Nedelnik J."/>
            <person name="Repkova J."/>
        </authorList>
    </citation>
    <scope>NUCLEOTIDE SEQUENCE [LARGE SCALE GENOMIC DNA]</scope>
    <source>
        <strain evidence="2">cv. 10/8</strain>
        <tissue evidence="1">Leaf</tissue>
    </source>
</reference>
<comment type="caution">
    <text evidence="1">The sequence shown here is derived from an EMBL/GenBank/DDBJ whole genome shotgun (WGS) entry which is preliminary data.</text>
</comment>
<name>A0A392UQM2_9FABA</name>
<proteinExistence type="predicted"/>
<accession>A0A392UQM2</accession>
<dbReference type="Proteomes" id="UP000265520">
    <property type="component" value="Unassembled WGS sequence"/>
</dbReference>
<protein>
    <submittedName>
        <fullName evidence="1">Uncharacterized protein</fullName>
    </submittedName>
</protein>
<dbReference type="AlphaFoldDB" id="A0A392UQM2"/>